<evidence type="ECO:0000256" key="1">
    <source>
        <dbReference type="ARBA" id="ARBA00004141"/>
    </source>
</evidence>
<gene>
    <name evidence="11" type="ORF">C1850_05770</name>
</gene>
<keyword evidence="2" id="KW-0813">Transport</keyword>
<comment type="subcellular location">
    <subcellularLocation>
        <location evidence="1">Membrane</location>
        <topology evidence="1">Multi-pass membrane protein</topology>
    </subcellularLocation>
</comment>
<keyword evidence="5" id="KW-0406">Ion transport</keyword>
<evidence type="ECO:0000313" key="12">
    <source>
        <dbReference type="Proteomes" id="UP000253805"/>
    </source>
</evidence>
<dbReference type="InterPro" id="IPR001807">
    <property type="entry name" value="ClC"/>
</dbReference>
<protein>
    <recommendedName>
        <fullName evidence="13">Chloride channel protein</fullName>
    </recommendedName>
</protein>
<evidence type="ECO:0000256" key="5">
    <source>
        <dbReference type="ARBA" id="ARBA00023065"/>
    </source>
</evidence>
<dbReference type="Proteomes" id="UP000253805">
    <property type="component" value="Unassembled WGS sequence"/>
</dbReference>
<dbReference type="AlphaFoldDB" id="A0A369NZ95"/>
<feature type="transmembrane region" description="Helical" evidence="10">
    <location>
        <begin position="334"/>
        <end position="362"/>
    </location>
</feature>
<feature type="transmembrane region" description="Helical" evidence="10">
    <location>
        <begin position="139"/>
        <end position="162"/>
    </location>
</feature>
<comment type="caution">
    <text evidence="11">The sequence shown here is derived from an EMBL/GenBank/DDBJ whole genome shotgun (WGS) entry which is preliminary data.</text>
</comment>
<keyword evidence="9" id="KW-0407">Ion channel</keyword>
<organism evidence="11 12">
    <name type="scientific">Adlercreutzia equolifaciens subsp. celatus</name>
    <dbReference type="NCBI Taxonomy" id="394340"/>
    <lineage>
        <taxon>Bacteria</taxon>
        <taxon>Bacillati</taxon>
        <taxon>Actinomycetota</taxon>
        <taxon>Coriobacteriia</taxon>
        <taxon>Eggerthellales</taxon>
        <taxon>Eggerthellaceae</taxon>
        <taxon>Adlercreutzia</taxon>
    </lineage>
</organism>
<feature type="transmembrane region" description="Helical" evidence="10">
    <location>
        <begin position="219"/>
        <end position="243"/>
    </location>
</feature>
<dbReference type="PANTHER" id="PTHR43427:SF6">
    <property type="entry name" value="CHLORIDE CHANNEL PROTEIN CLC-E"/>
    <property type="match status" value="1"/>
</dbReference>
<dbReference type="PANTHER" id="PTHR43427">
    <property type="entry name" value="CHLORIDE CHANNEL PROTEIN CLC-E"/>
    <property type="match status" value="1"/>
</dbReference>
<evidence type="ECO:0008006" key="13">
    <source>
        <dbReference type="Google" id="ProtNLM"/>
    </source>
</evidence>
<feature type="transmembrane region" description="Helical" evidence="10">
    <location>
        <begin position="89"/>
        <end position="111"/>
    </location>
</feature>
<dbReference type="RefSeq" id="WP_114548943.1">
    <property type="nucleotide sequence ID" value="NZ_PPUT01000012.1"/>
</dbReference>
<feature type="transmembrane region" description="Helical" evidence="10">
    <location>
        <begin position="368"/>
        <end position="388"/>
    </location>
</feature>
<dbReference type="SUPFAM" id="SSF81340">
    <property type="entry name" value="Clc chloride channel"/>
    <property type="match status" value="1"/>
</dbReference>
<dbReference type="Gene3D" id="1.10.3080.10">
    <property type="entry name" value="Clc chloride channel"/>
    <property type="match status" value="1"/>
</dbReference>
<evidence type="ECO:0000256" key="7">
    <source>
        <dbReference type="ARBA" id="ARBA00023173"/>
    </source>
</evidence>
<dbReference type="GO" id="GO:0034707">
    <property type="term" value="C:chloride channel complex"/>
    <property type="evidence" value="ECO:0007669"/>
    <property type="project" value="UniProtKB-KW"/>
</dbReference>
<dbReference type="GO" id="GO:0005254">
    <property type="term" value="F:chloride channel activity"/>
    <property type="evidence" value="ECO:0007669"/>
    <property type="project" value="UniProtKB-KW"/>
</dbReference>
<feature type="transmembrane region" description="Helical" evidence="10">
    <location>
        <begin position="255"/>
        <end position="279"/>
    </location>
</feature>
<feature type="transmembrane region" description="Helical" evidence="10">
    <location>
        <begin position="395"/>
        <end position="415"/>
    </location>
</feature>
<evidence type="ECO:0000256" key="9">
    <source>
        <dbReference type="ARBA" id="ARBA00023303"/>
    </source>
</evidence>
<evidence type="ECO:0000256" key="6">
    <source>
        <dbReference type="ARBA" id="ARBA00023136"/>
    </source>
</evidence>
<evidence type="ECO:0000256" key="2">
    <source>
        <dbReference type="ARBA" id="ARBA00022448"/>
    </source>
</evidence>
<keyword evidence="6 10" id="KW-0472">Membrane</keyword>
<evidence type="ECO:0000256" key="10">
    <source>
        <dbReference type="SAM" id="Phobius"/>
    </source>
</evidence>
<dbReference type="EMBL" id="PPUT01000012">
    <property type="protein sequence ID" value="RDC44738.1"/>
    <property type="molecule type" value="Genomic_DNA"/>
</dbReference>
<dbReference type="InterPro" id="IPR050368">
    <property type="entry name" value="ClC-type_chloride_channel"/>
</dbReference>
<proteinExistence type="predicted"/>
<keyword evidence="7" id="KW-0869">Chloride channel</keyword>
<keyword evidence="8" id="KW-0868">Chloride</keyword>
<reference evidence="11 12" key="1">
    <citation type="journal article" date="2018" name="Elife">
        <title>Discovery and characterization of a prevalent human gut bacterial enzyme sufficient for the inactivation of a family of plant toxins.</title>
        <authorList>
            <person name="Koppel N."/>
            <person name="Bisanz J.E."/>
            <person name="Pandelia M.E."/>
            <person name="Turnbaugh P.J."/>
            <person name="Balskus E.P."/>
        </authorList>
    </citation>
    <scope>NUCLEOTIDE SEQUENCE [LARGE SCALE GENOMIC DNA]</scope>
    <source>
        <strain evidence="11 12">OB21 GAM 11</strain>
    </source>
</reference>
<evidence type="ECO:0000256" key="3">
    <source>
        <dbReference type="ARBA" id="ARBA00022692"/>
    </source>
</evidence>
<evidence type="ECO:0000256" key="8">
    <source>
        <dbReference type="ARBA" id="ARBA00023214"/>
    </source>
</evidence>
<feature type="transmembrane region" description="Helical" evidence="10">
    <location>
        <begin position="50"/>
        <end position="68"/>
    </location>
</feature>
<evidence type="ECO:0000256" key="4">
    <source>
        <dbReference type="ARBA" id="ARBA00022989"/>
    </source>
</evidence>
<sequence length="444" mass="45041">MSAAKRQSARAGVIFALALVVLGALVGLLTVALSVAVDGGASLFAERPQLVWLLPVAGLCSYGAYRAVGLDFSWSTARVMEAVRDGRSVPPLLAPAIIVGTALTVLCGGSVGKEAAALQMGAAASGLLRDRVSARFRTVLAPAAMGAALGAMLDAPLAGVVFSFEALRRRPDSLAALVAPAVTSFASWGVSQAMGVRFLPDSLSVPDPWGAFFSGNSLAVGQTAGALLLFVAVGAAAGLAALAFCRALEKLRGGLARLGAPVFALAVGGVATALVVGYADLFHYEDVRSYCGMGLLQIEAALAGEALPWWAFIVKAALTLLTLAGGFKGGEIMPVLAVGACLGAAVFSAASLLLPASILGVVGASRSLGALVGMVAFFSACTNCPLTALVFAGELFGFASLPATIVAMVPAYLVARRVSLYPTSLERMRGRCHFDPVMAGHDAS</sequence>
<accession>A0A369NZ95</accession>
<feature type="transmembrane region" description="Helical" evidence="10">
    <location>
        <begin position="174"/>
        <end position="199"/>
    </location>
</feature>
<keyword evidence="3 10" id="KW-0812">Transmembrane</keyword>
<dbReference type="InterPro" id="IPR014743">
    <property type="entry name" value="Cl-channel_core"/>
</dbReference>
<dbReference type="Pfam" id="PF00654">
    <property type="entry name" value="Voltage_CLC"/>
    <property type="match status" value="1"/>
</dbReference>
<name>A0A369NZ95_9ACTN</name>
<keyword evidence="4 10" id="KW-1133">Transmembrane helix</keyword>
<evidence type="ECO:0000313" key="11">
    <source>
        <dbReference type="EMBL" id="RDC44738.1"/>
    </source>
</evidence>